<dbReference type="AlphaFoldDB" id="A0A2T1AIF9"/>
<evidence type="ECO:0000313" key="2">
    <source>
        <dbReference type="Proteomes" id="UP000237718"/>
    </source>
</evidence>
<protein>
    <submittedName>
        <fullName evidence="1">Uncharacterized protein</fullName>
    </submittedName>
</protein>
<dbReference type="Proteomes" id="UP000237718">
    <property type="component" value="Unassembled WGS sequence"/>
</dbReference>
<accession>A0A2T1AIF9</accession>
<organism evidence="1 2">
    <name type="scientific">Tritonibacter scottomollicae</name>
    <name type="common">Epibacterium scottomollicae</name>
    <dbReference type="NCBI Taxonomy" id="483013"/>
    <lineage>
        <taxon>Bacteria</taxon>
        <taxon>Pseudomonadati</taxon>
        <taxon>Pseudomonadota</taxon>
        <taxon>Alphaproteobacteria</taxon>
        <taxon>Rhodobacterales</taxon>
        <taxon>Paracoccaceae</taxon>
        <taxon>Tritonibacter</taxon>
    </lineage>
</organism>
<sequence>MRAWADDLAEVASFGTTKEQENERAALTALIDYVVETTCDSQSSIGRDGADDLRRSLSAAVLSA</sequence>
<name>A0A2T1AIF9_TRISK</name>
<comment type="caution">
    <text evidence="1">The sequence shown here is derived from an EMBL/GenBank/DDBJ whole genome shotgun (WGS) entry which is preliminary data.</text>
</comment>
<evidence type="ECO:0000313" key="1">
    <source>
        <dbReference type="EMBL" id="PRZ48389.1"/>
    </source>
</evidence>
<gene>
    <name evidence="1" type="ORF">CLV89_104217</name>
</gene>
<proteinExistence type="predicted"/>
<dbReference type="EMBL" id="PVUF01000004">
    <property type="protein sequence ID" value="PRZ48389.1"/>
    <property type="molecule type" value="Genomic_DNA"/>
</dbReference>
<reference evidence="1 2" key="1">
    <citation type="submission" date="2018-03" db="EMBL/GenBank/DDBJ databases">
        <title>Genomic Encyclopedia of Archaeal and Bacterial Type Strains, Phase II (KMG-II): from individual species to whole genera.</title>
        <authorList>
            <person name="Goeker M."/>
        </authorList>
    </citation>
    <scope>NUCLEOTIDE SEQUENCE [LARGE SCALE GENOMIC DNA]</scope>
    <source>
        <strain evidence="1 2">DSM 25328</strain>
    </source>
</reference>